<reference evidence="3" key="1">
    <citation type="submission" date="2013-10" db="EMBL/GenBank/DDBJ databases">
        <title>Genomic analysis of the causative agents of coccidiosis in chickens.</title>
        <authorList>
            <person name="Reid A.J."/>
            <person name="Blake D."/>
            <person name="Billington K."/>
            <person name="Browne H."/>
            <person name="Dunn M."/>
            <person name="Hung S."/>
            <person name="Kawahara F."/>
            <person name="Miranda-Saavedra D."/>
            <person name="Mourier T."/>
            <person name="Nagra H."/>
            <person name="Otto T.D."/>
            <person name="Rawlings N."/>
            <person name="Sanchez A."/>
            <person name="Sanders M."/>
            <person name="Subramaniam C."/>
            <person name="Tay Y."/>
            <person name="Dear P."/>
            <person name="Doerig C."/>
            <person name="Gruber A."/>
            <person name="Parkinson J."/>
            <person name="Shirley M."/>
            <person name="Wan K.L."/>
            <person name="Berriman M."/>
            <person name="Tomley F."/>
            <person name="Pain A."/>
        </authorList>
    </citation>
    <scope>NUCLEOTIDE SEQUENCE [LARGE SCALE GENOMIC DNA]</scope>
    <source>
        <strain evidence="3">Houghton</strain>
    </source>
</reference>
<name>U6GIY5_EIMAC</name>
<evidence type="ECO:0000256" key="2">
    <source>
        <dbReference type="SAM" id="Phobius"/>
    </source>
</evidence>
<dbReference type="AlphaFoldDB" id="U6GIY5"/>
<gene>
    <name evidence="3" type="ORF">EAH_00035100</name>
</gene>
<dbReference type="RefSeq" id="XP_013251227.1">
    <property type="nucleotide sequence ID" value="XM_013395773.1"/>
</dbReference>
<evidence type="ECO:0000313" key="3">
    <source>
        <dbReference type="EMBL" id="CDI78549.1"/>
    </source>
</evidence>
<keyword evidence="2" id="KW-1133">Transmembrane helix</keyword>
<keyword evidence="2" id="KW-0472">Membrane</keyword>
<feature type="region of interest" description="Disordered" evidence="1">
    <location>
        <begin position="54"/>
        <end position="90"/>
    </location>
</feature>
<sequence length="112" mass="11882">MQTTNKFFQNSASLCDFVAAAVPVIFPLFYTFPKLAALVNTFLAHKKLLQHDSSMKASPASSHDPAAATPAAAAATPAAATATNRPSPSKLRADAVLEQLEKDLSRVIELDL</sequence>
<keyword evidence="2" id="KW-0812">Transmembrane</keyword>
<dbReference type="EMBL" id="HG670887">
    <property type="protein sequence ID" value="CDI78549.1"/>
    <property type="molecule type" value="Genomic_DNA"/>
</dbReference>
<dbReference type="GeneID" id="25271580"/>
<feature type="transmembrane region" description="Helical" evidence="2">
    <location>
        <begin position="12"/>
        <end position="32"/>
    </location>
</feature>
<protein>
    <submittedName>
        <fullName evidence="3">Uncharacterized protein</fullName>
    </submittedName>
</protein>
<dbReference type="VEuPathDB" id="ToxoDB:EAH_00035100"/>
<reference evidence="3" key="2">
    <citation type="submission" date="2013-10" db="EMBL/GenBank/DDBJ databases">
        <authorList>
            <person name="Aslett M."/>
        </authorList>
    </citation>
    <scope>NUCLEOTIDE SEQUENCE [LARGE SCALE GENOMIC DNA]</scope>
    <source>
        <strain evidence="3">Houghton</strain>
    </source>
</reference>
<keyword evidence="4" id="KW-1185">Reference proteome</keyword>
<organism evidence="3 4">
    <name type="scientific">Eimeria acervulina</name>
    <name type="common">Coccidian parasite</name>
    <dbReference type="NCBI Taxonomy" id="5801"/>
    <lineage>
        <taxon>Eukaryota</taxon>
        <taxon>Sar</taxon>
        <taxon>Alveolata</taxon>
        <taxon>Apicomplexa</taxon>
        <taxon>Conoidasida</taxon>
        <taxon>Coccidia</taxon>
        <taxon>Eucoccidiorida</taxon>
        <taxon>Eimeriorina</taxon>
        <taxon>Eimeriidae</taxon>
        <taxon>Eimeria</taxon>
    </lineage>
</organism>
<evidence type="ECO:0000313" key="4">
    <source>
        <dbReference type="Proteomes" id="UP000018050"/>
    </source>
</evidence>
<dbReference type="OrthoDB" id="354262at2759"/>
<feature type="compositionally biased region" description="Low complexity" evidence="1">
    <location>
        <begin position="57"/>
        <end position="89"/>
    </location>
</feature>
<evidence type="ECO:0000256" key="1">
    <source>
        <dbReference type="SAM" id="MobiDB-lite"/>
    </source>
</evidence>
<dbReference type="Proteomes" id="UP000018050">
    <property type="component" value="Unassembled WGS sequence"/>
</dbReference>
<proteinExistence type="predicted"/>
<accession>U6GIY5</accession>